<dbReference type="EMBL" id="JAYKXH010000004">
    <property type="protein sequence ID" value="KAK7172020.1"/>
    <property type="molecule type" value="Genomic_DNA"/>
</dbReference>
<comment type="caution">
    <text evidence="2">The sequence shown here is derived from an EMBL/GenBank/DDBJ whole genome shotgun (WGS) entry which is preliminary data.</text>
</comment>
<name>A0AAN9DIL4_9TELE</name>
<dbReference type="AlphaFoldDB" id="A0AAN9DIL4"/>
<keyword evidence="3" id="KW-1185">Reference proteome</keyword>
<evidence type="ECO:0000313" key="2">
    <source>
        <dbReference type="EMBL" id="KAK7172020.1"/>
    </source>
</evidence>
<sequence>MWARKEECTDVKCLHIQGCPRHTFAQLLAKSLYPLLSLSVYLHCPPSLSFPTIPAPLRKDEEQKDFEEPEPGAEGPVLPLQESPRVESGSGMRQIRREAELMCCERTPPCL</sequence>
<proteinExistence type="predicted"/>
<gene>
    <name evidence="2" type="ORF">R3I93_004344</name>
</gene>
<reference evidence="2 3" key="1">
    <citation type="submission" date="2024-02" db="EMBL/GenBank/DDBJ databases">
        <title>Chromosome-level genome assembly of the Eurasian Minnow (Phoxinus phoxinus).</title>
        <authorList>
            <person name="Oriowo T.O."/>
            <person name="Martin S."/>
            <person name="Stange M."/>
            <person name="Chrysostomakis Y."/>
            <person name="Brown T."/>
            <person name="Winkler S."/>
            <person name="Kukowka S."/>
            <person name="Myers E.W."/>
            <person name="Bohne A."/>
        </authorList>
    </citation>
    <scope>NUCLEOTIDE SEQUENCE [LARGE SCALE GENOMIC DNA]</scope>
    <source>
        <strain evidence="2">ZFMK-TIS-60720</strain>
        <tissue evidence="2">Whole Organism</tissue>
    </source>
</reference>
<evidence type="ECO:0000256" key="1">
    <source>
        <dbReference type="SAM" id="MobiDB-lite"/>
    </source>
</evidence>
<dbReference type="Proteomes" id="UP001364617">
    <property type="component" value="Unassembled WGS sequence"/>
</dbReference>
<accession>A0AAN9DIL4</accession>
<evidence type="ECO:0000313" key="3">
    <source>
        <dbReference type="Proteomes" id="UP001364617"/>
    </source>
</evidence>
<feature type="region of interest" description="Disordered" evidence="1">
    <location>
        <begin position="54"/>
        <end position="93"/>
    </location>
</feature>
<protein>
    <submittedName>
        <fullName evidence="2">Uncharacterized protein</fullName>
    </submittedName>
</protein>
<organism evidence="2 3">
    <name type="scientific">Phoxinus phoxinus</name>
    <name type="common">Eurasian minnow</name>
    <dbReference type="NCBI Taxonomy" id="58324"/>
    <lineage>
        <taxon>Eukaryota</taxon>
        <taxon>Metazoa</taxon>
        <taxon>Chordata</taxon>
        <taxon>Craniata</taxon>
        <taxon>Vertebrata</taxon>
        <taxon>Euteleostomi</taxon>
        <taxon>Actinopterygii</taxon>
        <taxon>Neopterygii</taxon>
        <taxon>Teleostei</taxon>
        <taxon>Ostariophysi</taxon>
        <taxon>Cypriniformes</taxon>
        <taxon>Leuciscidae</taxon>
        <taxon>Phoxininae</taxon>
        <taxon>Phoxinus</taxon>
    </lineage>
</organism>